<dbReference type="AlphaFoldDB" id="A0A0G4J5T0"/>
<accession>A0A0G4J5T0</accession>
<protein>
    <submittedName>
        <fullName evidence="2">Uncharacterized protein</fullName>
    </submittedName>
</protein>
<name>A0A0G4J5T0_PLABS</name>
<evidence type="ECO:0000313" key="3">
    <source>
        <dbReference type="Proteomes" id="UP000039324"/>
    </source>
</evidence>
<feature type="region of interest" description="Disordered" evidence="1">
    <location>
        <begin position="1"/>
        <end position="35"/>
    </location>
</feature>
<proteinExistence type="predicted"/>
<organism evidence="2 3">
    <name type="scientific">Plasmodiophora brassicae</name>
    <name type="common">Clubroot disease agent</name>
    <dbReference type="NCBI Taxonomy" id="37360"/>
    <lineage>
        <taxon>Eukaryota</taxon>
        <taxon>Sar</taxon>
        <taxon>Rhizaria</taxon>
        <taxon>Endomyxa</taxon>
        <taxon>Phytomyxea</taxon>
        <taxon>Plasmodiophorida</taxon>
        <taxon>Plasmodiophoridae</taxon>
        <taxon>Plasmodiophora</taxon>
    </lineage>
</organism>
<gene>
    <name evidence="2" type="ORF">PBRA_009186</name>
</gene>
<sequence>MSGGRRRSRGDDPGGSSVRVPDMSSGRPDRLSDAELSSPLAPTFLSNRFRSGLGNAAETRINLDLSFFADRYHAQRPCRPTIKVDDGAAGMTVCFFDIRPALLETDARNSMEPFACWREAYASKYRNELRLYDLLEKEISRRLTPLPTHHGLDQATLDVFDTQFRDRQNKAIIDFGLTRGVVVGDLLRELGTDSSTAISSVRQLRKYLLDVGVTVPFIRYQVCDQGHMWRHGTTPPANMCCPTSEPFLYFSRILMIQCLFRCSSLCQLLHEELDRHQETLSRDANPATVRDWTDGEPSLVGMHRSYGNALPAESFLFRCRR</sequence>
<evidence type="ECO:0000313" key="2">
    <source>
        <dbReference type="EMBL" id="CEP02968.1"/>
    </source>
</evidence>
<reference evidence="2 3" key="1">
    <citation type="submission" date="2015-02" db="EMBL/GenBank/DDBJ databases">
        <authorList>
            <person name="Chooi Y.-H."/>
        </authorList>
    </citation>
    <scope>NUCLEOTIDE SEQUENCE [LARGE SCALE GENOMIC DNA]</scope>
    <source>
        <strain evidence="2">E3</strain>
    </source>
</reference>
<evidence type="ECO:0000256" key="1">
    <source>
        <dbReference type="SAM" id="MobiDB-lite"/>
    </source>
</evidence>
<keyword evidence="3" id="KW-1185">Reference proteome</keyword>
<dbReference type="Proteomes" id="UP000039324">
    <property type="component" value="Unassembled WGS sequence"/>
</dbReference>
<dbReference type="EMBL" id="CDSF01000135">
    <property type="protein sequence ID" value="CEP02968.1"/>
    <property type="molecule type" value="Genomic_DNA"/>
</dbReference>